<dbReference type="RefSeq" id="WP_198062562.1">
    <property type="nucleotide sequence ID" value="NZ_CP065856.1"/>
</dbReference>
<dbReference type="SUPFAM" id="SSF53383">
    <property type="entry name" value="PLP-dependent transferases"/>
    <property type="match status" value="1"/>
</dbReference>
<evidence type="ECO:0000256" key="7">
    <source>
        <dbReference type="RuleBase" id="RU000481"/>
    </source>
</evidence>
<dbReference type="Gene3D" id="3.90.1150.10">
    <property type="entry name" value="Aspartate Aminotransferase, domain 1"/>
    <property type="match status" value="1"/>
</dbReference>
<keyword evidence="6" id="KW-0663">Pyridoxal phosphate</keyword>
<dbReference type="Gene3D" id="3.40.640.10">
    <property type="entry name" value="Type I PLP-dependent aspartate aminotransferase-like (Major domain)"/>
    <property type="match status" value="1"/>
</dbReference>
<comment type="similarity">
    <text evidence="2 7">Belongs to the class-I pyridoxal-phosphate-dependent aminotransferase family.</text>
</comment>
<dbReference type="Pfam" id="PF00155">
    <property type="entry name" value="Aminotran_1_2"/>
    <property type="match status" value="1"/>
</dbReference>
<dbReference type="CDD" id="cd00609">
    <property type="entry name" value="AAT_like"/>
    <property type="match status" value="1"/>
</dbReference>
<dbReference type="EMBL" id="CP065856">
    <property type="protein sequence ID" value="QPV63780.1"/>
    <property type="molecule type" value="Genomic_DNA"/>
</dbReference>
<dbReference type="InterPro" id="IPR015424">
    <property type="entry name" value="PyrdxlP-dep_Trfase"/>
</dbReference>
<gene>
    <name evidence="9" type="ORF">I7X12_03870</name>
</gene>
<evidence type="ECO:0000256" key="2">
    <source>
        <dbReference type="ARBA" id="ARBA00007441"/>
    </source>
</evidence>
<feature type="domain" description="Aminotransferase class I/classII large" evidence="8">
    <location>
        <begin position="33"/>
        <end position="389"/>
    </location>
</feature>
<dbReference type="InterPro" id="IPR050596">
    <property type="entry name" value="AspAT/PAT-like"/>
</dbReference>
<evidence type="ECO:0000256" key="1">
    <source>
        <dbReference type="ARBA" id="ARBA00001933"/>
    </source>
</evidence>
<evidence type="ECO:0000256" key="5">
    <source>
        <dbReference type="ARBA" id="ARBA00022679"/>
    </source>
</evidence>
<dbReference type="GO" id="GO:0030170">
    <property type="term" value="F:pyridoxal phosphate binding"/>
    <property type="evidence" value="ECO:0007669"/>
    <property type="project" value="InterPro"/>
</dbReference>
<keyword evidence="5 7" id="KW-0808">Transferase</keyword>
<protein>
    <recommendedName>
        <fullName evidence="7">Aminotransferase</fullName>
        <ecNumber evidence="7">2.6.1.-</ecNumber>
    </recommendedName>
</protein>
<dbReference type="PANTHER" id="PTHR46383">
    <property type="entry name" value="ASPARTATE AMINOTRANSFERASE"/>
    <property type="match status" value="1"/>
</dbReference>
<dbReference type="OrthoDB" id="372018at2157"/>
<comment type="subunit">
    <text evidence="3">Homodimer.</text>
</comment>
<organism evidence="9 10">
    <name type="scientific">Halosimplex litoreum</name>
    <dbReference type="NCBI Taxonomy" id="1198301"/>
    <lineage>
        <taxon>Archaea</taxon>
        <taxon>Methanobacteriati</taxon>
        <taxon>Methanobacteriota</taxon>
        <taxon>Stenosarchaea group</taxon>
        <taxon>Halobacteria</taxon>
        <taxon>Halobacteriales</taxon>
        <taxon>Haloarculaceae</taxon>
        <taxon>Halosimplex</taxon>
    </lineage>
</organism>
<keyword evidence="10" id="KW-1185">Reference proteome</keyword>
<evidence type="ECO:0000259" key="8">
    <source>
        <dbReference type="Pfam" id="PF00155"/>
    </source>
</evidence>
<keyword evidence="4 7" id="KW-0032">Aminotransferase</keyword>
<dbReference type="InterPro" id="IPR004839">
    <property type="entry name" value="Aminotransferase_I/II_large"/>
</dbReference>
<sequence length="395" mass="42645">MDPDFAARVDRIEPSATVAISNKASELEAEGVDVVDLSVGDIVDFDTPENVKEAAKDAMDAGHTGYTPSNGIPELKDAIVDKLHDDGLAQYGTENIVVTPGGKQGLFEVFQTLIDDGDEVALVDPAWVSYEAMVKLSDGSLTRVDTAQYDFQLEPALDDLADAVSDDTEILVVNSPGNPHGAVYSDEALEGVRDIAVEHDITVISDEIYKEITYDGAEATSIGTLEGMEDRTITLNGFSKAYAMTGWRLGYYAAPESVVDQAGKIHGHSVTCAVNFVQHAGVEALEHTDEAVEEMRAAFEERRDMLVDLFAEYGKDVPTPEGAFYIMLPVADTRVDGDGDQAQDVAWAEEAIETAHVATVPGSAFGTPGWVRLAYANDEDRLREGVERLAEHDLL</sequence>
<evidence type="ECO:0000313" key="9">
    <source>
        <dbReference type="EMBL" id="QPV63780.1"/>
    </source>
</evidence>
<reference evidence="9 10" key="1">
    <citation type="submission" date="2020-12" db="EMBL/GenBank/DDBJ databases">
        <title>Halosimplex halophilum sp. nov. and Halosimplex salinum sp. nov., two new members of the genus Halosimplex.</title>
        <authorList>
            <person name="Cui H.L."/>
        </authorList>
    </citation>
    <scope>NUCLEOTIDE SEQUENCE [LARGE SCALE GENOMIC DNA]</scope>
    <source>
        <strain evidence="9 10">YGH94</strain>
    </source>
</reference>
<dbReference type="GeneID" id="60587601"/>
<dbReference type="PROSITE" id="PS00105">
    <property type="entry name" value="AA_TRANSFER_CLASS_1"/>
    <property type="match status" value="1"/>
</dbReference>
<evidence type="ECO:0000256" key="4">
    <source>
        <dbReference type="ARBA" id="ARBA00022576"/>
    </source>
</evidence>
<dbReference type="InterPro" id="IPR015422">
    <property type="entry name" value="PyrdxlP-dep_Trfase_small"/>
</dbReference>
<accession>A0A7T3KWC4</accession>
<evidence type="ECO:0000256" key="3">
    <source>
        <dbReference type="ARBA" id="ARBA00011738"/>
    </source>
</evidence>
<dbReference type="PANTHER" id="PTHR46383:SF1">
    <property type="entry name" value="ASPARTATE AMINOTRANSFERASE"/>
    <property type="match status" value="1"/>
</dbReference>
<dbReference type="GO" id="GO:0006520">
    <property type="term" value="P:amino acid metabolic process"/>
    <property type="evidence" value="ECO:0007669"/>
    <property type="project" value="InterPro"/>
</dbReference>
<dbReference type="EC" id="2.6.1.-" evidence="7"/>
<dbReference type="GO" id="GO:0008483">
    <property type="term" value="F:transaminase activity"/>
    <property type="evidence" value="ECO:0007669"/>
    <property type="project" value="UniProtKB-KW"/>
</dbReference>
<comment type="cofactor">
    <cofactor evidence="1 7">
        <name>pyridoxal 5'-phosphate</name>
        <dbReference type="ChEBI" id="CHEBI:597326"/>
    </cofactor>
</comment>
<dbReference type="FunFam" id="3.40.640.10:FF:000033">
    <property type="entry name" value="Aspartate aminotransferase"/>
    <property type="match status" value="1"/>
</dbReference>
<name>A0A7T3KWC4_9EURY</name>
<proteinExistence type="inferred from homology"/>
<dbReference type="InterPro" id="IPR015421">
    <property type="entry name" value="PyrdxlP-dep_Trfase_major"/>
</dbReference>
<dbReference type="InterPro" id="IPR004838">
    <property type="entry name" value="NHTrfase_class1_PyrdxlP-BS"/>
</dbReference>
<evidence type="ECO:0000256" key="6">
    <source>
        <dbReference type="ARBA" id="ARBA00022898"/>
    </source>
</evidence>
<dbReference type="KEGG" id="hlt:I7X12_03870"/>
<evidence type="ECO:0000313" key="10">
    <source>
        <dbReference type="Proteomes" id="UP000595001"/>
    </source>
</evidence>
<dbReference type="AlphaFoldDB" id="A0A7T3KWC4"/>
<dbReference type="Proteomes" id="UP000595001">
    <property type="component" value="Chromosome"/>
</dbReference>